<reference evidence="1" key="1">
    <citation type="submission" date="2023-04" db="EMBL/GenBank/DDBJ databases">
        <title>Draft Genome sequencing of Naganishia species isolated from polar environments using Oxford Nanopore Technology.</title>
        <authorList>
            <person name="Leo P."/>
            <person name="Venkateswaran K."/>
        </authorList>
    </citation>
    <scope>NUCLEOTIDE SEQUENCE</scope>
    <source>
        <strain evidence="1">DBVPG 5303</strain>
    </source>
</reference>
<sequence length="548" mass="59827">MVSVSAVQSPYLASATTLIKALKSPHDPPQPDWPHKIEIASRAWAQKEEIGHGIGGRVGDIVREWLLESWIRTKGTKGAKNSLLNSSYHDLLRTIIQETPSSSSVIISTTQSHQFLTAFLLSLRLSPEYTTEDLLSSAAQTFNVLFGYDSVSSSGGGVSKPVDETLSSVLVRAESWLETLGGLLALCSYIVDAQSRARGSESTTMTSNLNSERSQGLLGLTRLIVLETNASLGISQTRRKITLNLIKPLVPTFLKVLHSLPLIQASLQSLVGPLFWPLAILQPQTQSSQASSTESMQEPSETIIRELVFPAEAVRSLNFQALLATLSFVPALSHEYVTAIQANRYSIFPPPSTSGSSKSKIGSKIPPDVYVGDKVREAVRGYVKIISQCLEEIWTELQSSGDAGKAGEAASTVSQADITLEVWKTRCALWTEVKQWGGYFEGDEAWRQLVTEAVGVASEWLSTTGFRVLLSGTTKATDRSSKSATESSASNKAAESEREMFIWIERLFSTLLELDYGACKVDIEDEGMRVLAASLLVREHYLILKLVL</sequence>
<proteinExistence type="predicted"/>
<protein>
    <submittedName>
        <fullName evidence="1">Uncharacterized protein</fullName>
    </submittedName>
</protein>
<dbReference type="Proteomes" id="UP001234202">
    <property type="component" value="Unassembled WGS sequence"/>
</dbReference>
<comment type="caution">
    <text evidence="1">The sequence shown here is derived from an EMBL/GenBank/DDBJ whole genome shotgun (WGS) entry which is preliminary data.</text>
</comment>
<name>A0ACC2XNI9_9TREE</name>
<evidence type="ECO:0000313" key="1">
    <source>
        <dbReference type="EMBL" id="KAJ9124934.1"/>
    </source>
</evidence>
<keyword evidence="2" id="KW-1185">Reference proteome</keyword>
<accession>A0ACC2XNI9</accession>
<dbReference type="EMBL" id="JASBWV010000008">
    <property type="protein sequence ID" value="KAJ9124934.1"/>
    <property type="molecule type" value="Genomic_DNA"/>
</dbReference>
<organism evidence="1 2">
    <name type="scientific">Naganishia onofrii</name>
    <dbReference type="NCBI Taxonomy" id="1851511"/>
    <lineage>
        <taxon>Eukaryota</taxon>
        <taxon>Fungi</taxon>
        <taxon>Dikarya</taxon>
        <taxon>Basidiomycota</taxon>
        <taxon>Agaricomycotina</taxon>
        <taxon>Tremellomycetes</taxon>
        <taxon>Filobasidiales</taxon>
        <taxon>Filobasidiaceae</taxon>
        <taxon>Naganishia</taxon>
    </lineage>
</organism>
<evidence type="ECO:0000313" key="2">
    <source>
        <dbReference type="Proteomes" id="UP001234202"/>
    </source>
</evidence>
<gene>
    <name evidence="1" type="ORF">QFC24_002864</name>
</gene>